<feature type="transmembrane region" description="Helical" evidence="1">
    <location>
        <begin position="12"/>
        <end position="30"/>
    </location>
</feature>
<organism evidence="2 3">
    <name type="scientific">Oceanobacillus jordanicus</name>
    <dbReference type="NCBI Taxonomy" id="2867266"/>
    <lineage>
        <taxon>Bacteria</taxon>
        <taxon>Bacillati</taxon>
        <taxon>Bacillota</taxon>
        <taxon>Bacilli</taxon>
        <taxon>Bacillales</taxon>
        <taxon>Bacillaceae</taxon>
        <taxon>Oceanobacillus</taxon>
    </lineage>
</organism>
<dbReference type="Proteomes" id="UP001199631">
    <property type="component" value="Unassembled WGS sequence"/>
</dbReference>
<name>A0AAW5BBX0_9BACI</name>
<dbReference type="AlphaFoldDB" id="A0AAW5BBX0"/>
<evidence type="ECO:0000313" key="2">
    <source>
        <dbReference type="EMBL" id="MCG3421138.1"/>
    </source>
</evidence>
<evidence type="ECO:0000313" key="3">
    <source>
        <dbReference type="Proteomes" id="UP001199631"/>
    </source>
</evidence>
<proteinExistence type="predicted"/>
<keyword evidence="1" id="KW-0472">Membrane</keyword>
<dbReference type="EMBL" id="JAIFZM010000023">
    <property type="protein sequence ID" value="MCG3421138.1"/>
    <property type="molecule type" value="Genomic_DNA"/>
</dbReference>
<reference evidence="2 3" key="1">
    <citation type="journal article" date="2022" name="Evol. Bioinform. Online">
        <title>Draft Genome Sequence of Oceanobacillus jordanicus Strain GSFE11, a Halotolerant Plant Growth-Promoting Bacterial Endophyte Isolated From the Jordan Valley.</title>
        <authorList>
            <person name="Alhindi T."/>
            <person name="Albdaiwi R."/>
        </authorList>
    </citation>
    <scope>NUCLEOTIDE SEQUENCE [LARGE SCALE GENOMIC DNA]</scope>
    <source>
        <strain evidence="2 3">GSFE11</strain>
    </source>
</reference>
<accession>A0AAW5BBX0</accession>
<comment type="caution">
    <text evidence="2">The sequence shown here is derived from an EMBL/GenBank/DDBJ whole genome shotgun (WGS) entry which is preliminary data.</text>
</comment>
<sequence length="51" mass="6078">MKTLLDWIPGWVVFFNALLAFVIPFFIYLINKKLHDIGDPEWKKTNDKKGR</sequence>
<keyword evidence="1" id="KW-1133">Transmembrane helix</keyword>
<dbReference type="RefSeq" id="WP_238022110.1">
    <property type="nucleotide sequence ID" value="NZ_JAIFZM010000023.1"/>
</dbReference>
<keyword evidence="3" id="KW-1185">Reference proteome</keyword>
<keyword evidence="1" id="KW-0812">Transmembrane</keyword>
<evidence type="ECO:0000256" key="1">
    <source>
        <dbReference type="SAM" id="Phobius"/>
    </source>
</evidence>
<gene>
    <name evidence="2" type="ORF">K3T81_18495</name>
</gene>
<protein>
    <submittedName>
        <fullName evidence="2">Uncharacterized protein</fullName>
    </submittedName>
</protein>